<dbReference type="Pfam" id="PF02254">
    <property type="entry name" value="TrkA_N"/>
    <property type="match status" value="1"/>
</dbReference>
<evidence type="ECO:0000313" key="6">
    <source>
        <dbReference type="Proteomes" id="UP000664417"/>
    </source>
</evidence>
<dbReference type="AlphaFoldDB" id="A0A8J7QKM9"/>
<dbReference type="InterPro" id="IPR036291">
    <property type="entry name" value="NAD(P)-bd_dom_sf"/>
</dbReference>
<evidence type="ECO:0000256" key="1">
    <source>
        <dbReference type="ARBA" id="ARBA00004651"/>
    </source>
</evidence>
<feature type="transmembrane region" description="Helical" evidence="2">
    <location>
        <begin position="17"/>
        <end position="38"/>
    </location>
</feature>
<sequence length="343" mass="37582">MDPGIYQEFKRKVRNRIAAMVGLLALVAAYGTAGFYYFEPMSLRDAFYMTIISITTVGYAEVIPLSDTGRMFAISTILLGVSSSGIALGILTNLVFEETLFKILRGKHMEKAIHNLNGHYIVCGYGTTGASITEELLLQGETVVVIENNPARAPHTNERTCFHLEGDARQDETLEQAHLSGAKGLATSLPEDADNVFVVLTARALNPDLRIVSRYKDADTQKKLLTAGANHAISPYQMGGQRLALAAANPILMEFIDKPIRQKGMLIHFVQVDVPEMAPIIGKALKNSLIREQSMGALLVGLVQKNGETVFNPGPDFRLDSVQQLLILGDDEQIKSLRLYLGH</sequence>
<name>A0A8J7QKM9_9BACT</name>
<protein>
    <submittedName>
        <fullName evidence="5">NAD-binding protein</fullName>
    </submittedName>
</protein>
<feature type="domain" description="RCK C-terminal" evidence="4">
    <location>
        <begin position="257"/>
        <end position="343"/>
    </location>
</feature>
<feature type="transmembrane region" description="Helical" evidence="2">
    <location>
        <begin position="71"/>
        <end position="96"/>
    </location>
</feature>
<evidence type="ECO:0000259" key="4">
    <source>
        <dbReference type="PROSITE" id="PS51202"/>
    </source>
</evidence>
<dbReference type="SUPFAM" id="SSF116726">
    <property type="entry name" value="TrkA C-terminal domain-like"/>
    <property type="match status" value="1"/>
</dbReference>
<dbReference type="RefSeq" id="WP_207862753.1">
    <property type="nucleotide sequence ID" value="NZ_JAFREP010000043.1"/>
</dbReference>
<dbReference type="Proteomes" id="UP000664417">
    <property type="component" value="Unassembled WGS sequence"/>
</dbReference>
<dbReference type="InterPro" id="IPR050721">
    <property type="entry name" value="Trk_Ktr_HKT_K-transport"/>
</dbReference>
<dbReference type="Pfam" id="PF07885">
    <property type="entry name" value="Ion_trans_2"/>
    <property type="match status" value="1"/>
</dbReference>
<comment type="caution">
    <text evidence="5">The sequence shown here is derived from an EMBL/GenBank/DDBJ whole genome shotgun (WGS) entry which is preliminary data.</text>
</comment>
<dbReference type="InterPro" id="IPR013099">
    <property type="entry name" value="K_chnl_dom"/>
</dbReference>
<keyword evidence="2" id="KW-0472">Membrane</keyword>
<dbReference type="Pfam" id="PF02080">
    <property type="entry name" value="TrkA_C"/>
    <property type="match status" value="1"/>
</dbReference>
<dbReference type="PROSITE" id="PS51202">
    <property type="entry name" value="RCK_C"/>
    <property type="match status" value="1"/>
</dbReference>
<comment type="subcellular location">
    <subcellularLocation>
        <location evidence="1">Cell membrane</location>
        <topology evidence="1">Multi-pass membrane protein</topology>
    </subcellularLocation>
</comment>
<evidence type="ECO:0000313" key="5">
    <source>
        <dbReference type="EMBL" id="MBO1322781.1"/>
    </source>
</evidence>
<organism evidence="5 6">
    <name type="scientific">Acanthopleuribacter pedis</name>
    <dbReference type="NCBI Taxonomy" id="442870"/>
    <lineage>
        <taxon>Bacteria</taxon>
        <taxon>Pseudomonadati</taxon>
        <taxon>Acidobacteriota</taxon>
        <taxon>Holophagae</taxon>
        <taxon>Acanthopleuribacterales</taxon>
        <taxon>Acanthopleuribacteraceae</taxon>
        <taxon>Acanthopleuribacter</taxon>
    </lineage>
</organism>
<reference evidence="5" key="1">
    <citation type="submission" date="2021-03" db="EMBL/GenBank/DDBJ databases">
        <authorList>
            <person name="Wang G."/>
        </authorList>
    </citation>
    <scope>NUCLEOTIDE SEQUENCE</scope>
    <source>
        <strain evidence="5">KCTC 12899</strain>
    </source>
</reference>
<gene>
    <name evidence="5" type="ORF">J3U88_30195</name>
</gene>
<dbReference type="EMBL" id="JAFREP010000043">
    <property type="protein sequence ID" value="MBO1322781.1"/>
    <property type="molecule type" value="Genomic_DNA"/>
</dbReference>
<dbReference type="Gene3D" id="1.10.287.70">
    <property type="match status" value="1"/>
</dbReference>
<accession>A0A8J7QKM9</accession>
<dbReference type="Gene3D" id="3.40.50.720">
    <property type="entry name" value="NAD(P)-binding Rossmann-like Domain"/>
    <property type="match status" value="1"/>
</dbReference>
<dbReference type="InterPro" id="IPR003148">
    <property type="entry name" value="RCK_N"/>
</dbReference>
<dbReference type="PROSITE" id="PS51201">
    <property type="entry name" value="RCK_N"/>
    <property type="match status" value="1"/>
</dbReference>
<feature type="transmembrane region" description="Helical" evidence="2">
    <location>
        <begin position="45"/>
        <end position="65"/>
    </location>
</feature>
<dbReference type="Gene3D" id="3.30.70.1450">
    <property type="entry name" value="Regulator of K+ conductance, C-terminal domain"/>
    <property type="match status" value="1"/>
</dbReference>
<keyword evidence="2" id="KW-0812">Transmembrane</keyword>
<evidence type="ECO:0000256" key="2">
    <source>
        <dbReference type="SAM" id="Phobius"/>
    </source>
</evidence>
<dbReference type="GO" id="GO:0005886">
    <property type="term" value="C:plasma membrane"/>
    <property type="evidence" value="ECO:0007669"/>
    <property type="project" value="UniProtKB-SubCell"/>
</dbReference>
<evidence type="ECO:0000259" key="3">
    <source>
        <dbReference type="PROSITE" id="PS51201"/>
    </source>
</evidence>
<proteinExistence type="predicted"/>
<dbReference type="InterPro" id="IPR036721">
    <property type="entry name" value="RCK_C_sf"/>
</dbReference>
<feature type="domain" description="RCK N-terminal" evidence="3">
    <location>
        <begin position="117"/>
        <end position="234"/>
    </location>
</feature>
<dbReference type="SUPFAM" id="SSF51735">
    <property type="entry name" value="NAD(P)-binding Rossmann-fold domains"/>
    <property type="match status" value="1"/>
</dbReference>
<dbReference type="GO" id="GO:0008324">
    <property type="term" value="F:monoatomic cation transmembrane transporter activity"/>
    <property type="evidence" value="ECO:0007669"/>
    <property type="project" value="InterPro"/>
</dbReference>
<dbReference type="InterPro" id="IPR006037">
    <property type="entry name" value="RCK_C"/>
</dbReference>
<keyword evidence="6" id="KW-1185">Reference proteome</keyword>
<dbReference type="SUPFAM" id="SSF81324">
    <property type="entry name" value="Voltage-gated potassium channels"/>
    <property type="match status" value="1"/>
</dbReference>
<dbReference type="GO" id="GO:0006813">
    <property type="term" value="P:potassium ion transport"/>
    <property type="evidence" value="ECO:0007669"/>
    <property type="project" value="InterPro"/>
</dbReference>
<dbReference type="PANTHER" id="PTHR43833">
    <property type="entry name" value="POTASSIUM CHANNEL PROTEIN 2-RELATED-RELATED"/>
    <property type="match status" value="1"/>
</dbReference>
<keyword evidence="2" id="KW-1133">Transmembrane helix</keyword>
<dbReference type="PANTHER" id="PTHR43833:SF9">
    <property type="entry name" value="POTASSIUM CHANNEL PROTEIN YUGO-RELATED"/>
    <property type="match status" value="1"/>
</dbReference>